<keyword evidence="4" id="KW-1185">Reference proteome</keyword>
<dbReference type="GO" id="GO:0031177">
    <property type="term" value="F:phosphopantetheine binding"/>
    <property type="evidence" value="ECO:0007669"/>
    <property type="project" value="TreeGrafter"/>
</dbReference>
<dbReference type="GO" id="GO:0043041">
    <property type="term" value="P:amino acid activation for nonribosomal peptide biosynthetic process"/>
    <property type="evidence" value="ECO:0007669"/>
    <property type="project" value="TreeGrafter"/>
</dbReference>
<organism evidence="3 4">
    <name type="scientific">Streptomyces liliiviolaceus</name>
    <dbReference type="NCBI Taxonomy" id="2823109"/>
    <lineage>
        <taxon>Bacteria</taxon>
        <taxon>Bacillati</taxon>
        <taxon>Actinomycetota</taxon>
        <taxon>Actinomycetes</taxon>
        <taxon>Kitasatosporales</taxon>
        <taxon>Streptomycetaceae</taxon>
        <taxon>Streptomyces</taxon>
    </lineage>
</organism>
<dbReference type="RefSeq" id="WP_210884691.1">
    <property type="nucleotide sequence ID" value="NZ_JAGPYQ010000001.1"/>
</dbReference>
<name>A0A940Y190_9ACTN</name>
<dbReference type="EMBL" id="JAGPYQ010000001">
    <property type="protein sequence ID" value="MBQ0850485.1"/>
    <property type="molecule type" value="Genomic_DNA"/>
</dbReference>
<dbReference type="Gene3D" id="3.40.50.1820">
    <property type="entry name" value="alpha/beta hydrolase"/>
    <property type="match status" value="1"/>
</dbReference>
<feature type="domain" description="Carrier" evidence="2">
    <location>
        <begin position="1"/>
        <end position="68"/>
    </location>
</feature>
<sequence>MIAEIWSEVLEGRRVGAEDNFFDLGGHSVLLHMVQDRIGEELGREPDLVDLFTYTTVRALARHLDGGTDESIRSHSGAERAGGRARLQRRRAQRSRPGTRERGETRE</sequence>
<accession>A0A940Y190</accession>
<evidence type="ECO:0000313" key="3">
    <source>
        <dbReference type="EMBL" id="MBQ0850485.1"/>
    </source>
</evidence>
<gene>
    <name evidence="3" type="ORF">J8N05_20110</name>
</gene>
<dbReference type="InterPro" id="IPR036736">
    <property type="entry name" value="ACP-like_sf"/>
</dbReference>
<evidence type="ECO:0000313" key="4">
    <source>
        <dbReference type="Proteomes" id="UP000677413"/>
    </source>
</evidence>
<reference evidence="3 4" key="1">
    <citation type="submission" date="2021-04" db="EMBL/GenBank/DDBJ databases">
        <authorList>
            <person name="Tang X."/>
            <person name="Zhou X."/>
            <person name="Chen X."/>
            <person name="Cernava T."/>
            <person name="Zhang C."/>
        </authorList>
    </citation>
    <scope>NUCLEOTIDE SEQUENCE [LARGE SCALE GENOMIC DNA]</scope>
    <source>
        <strain evidence="3 4">BH-SS-21</strain>
    </source>
</reference>
<evidence type="ECO:0000256" key="1">
    <source>
        <dbReference type="SAM" id="MobiDB-lite"/>
    </source>
</evidence>
<comment type="caution">
    <text evidence="3">The sequence shown here is derived from an EMBL/GenBank/DDBJ whole genome shotgun (WGS) entry which is preliminary data.</text>
</comment>
<proteinExistence type="predicted"/>
<dbReference type="InterPro" id="IPR009081">
    <property type="entry name" value="PP-bd_ACP"/>
</dbReference>
<dbReference type="GO" id="GO:0005737">
    <property type="term" value="C:cytoplasm"/>
    <property type="evidence" value="ECO:0007669"/>
    <property type="project" value="TreeGrafter"/>
</dbReference>
<dbReference type="GO" id="GO:0044550">
    <property type="term" value="P:secondary metabolite biosynthetic process"/>
    <property type="evidence" value="ECO:0007669"/>
    <property type="project" value="TreeGrafter"/>
</dbReference>
<evidence type="ECO:0000259" key="2">
    <source>
        <dbReference type="PROSITE" id="PS50075"/>
    </source>
</evidence>
<feature type="compositionally biased region" description="Basic and acidic residues" evidence="1">
    <location>
        <begin position="98"/>
        <end position="107"/>
    </location>
</feature>
<dbReference type="PANTHER" id="PTHR45527:SF1">
    <property type="entry name" value="FATTY ACID SYNTHASE"/>
    <property type="match status" value="1"/>
</dbReference>
<dbReference type="Proteomes" id="UP000677413">
    <property type="component" value="Unassembled WGS sequence"/>
</dbReference>
<feature type="region of interest" description="Disordered" evidence="1">
    <location>
        <begin position="65"/>
        <end position="107"/>
    </location>
</feature>
<dbReference type="AlphaFoldDB" id="A0A940Y190"/>
<dbReference type="PROSITE" id="PS50075">
    <property type="entry name" value="CARRIER"/>
    <property type="match status" value="1"/>
</dbReference>
<feature type="compositionally biased region" description="Basic and acidic residues" evidence="1">
    <location>
        <begin position="65"/>
        <end position="82"/>
    </location>
</feature>
<protein>
    <recommendedName>
        <fullName evidence="2">Carrier domain-containing protein</fullName>
    </recommendedName>
</protein>
<dbReference type="PANTHER" id="PTHR45527">
    <property type="entry name" value="NONRIBOSOMAL PEPTIDE SYNTHETASE"/>
    <property type="match status" value="1"/>
</dbReference>
<dbReference type="InterPro" id="IPR029058">
    <property type="entry name" value="AB_hydrolase_fold"/>
</dbReference>
<dbReference type="SUPFAM" id="SSF47336">
    <property type="entry name" value="ACP-like"/>
    <property type="match status" value="1"/>
</dbReference>
<dbReference type="Pfam" id="PF00550">
    <property type="entry name" value="PP-binding"/>
    <property type="match status" value="1"/>
</dbReference>